<keyword evidence="2" id="KW-1185">Reference proteome</keyword>
<evidence type="ECO:0000313" key="1">
    <source>
        <dbReference type="EMBL" id="GAA4199906.1"/>
    </source>
</evidence>
<protein>
    <submittedName>
        <fullName evidence="1">Uncharacterized protein</fullName>
    </submittedName>
</protein>
<name>A0ABP8B7H9_9SPHI</name>
<dbReference type="Proteomes" id="UP001501772">
    <property type="component" value="Unassembled WGS sequence"/>
</dbReference>
<comment type="caution">
    <text evidence="1">The sequence shown here is derived from an EMBL/GenBank/DDBJ whole genome shotgun (WGS) entry which is preliminary data.</text>
</comment>
<evidence type="ECO:0000313" key="2">
    <source>
        <dbReference type="Proteomes" id="UP001501772"/>
    </source>
</evidence>
<proteinExistence type="predicted"/>
<accession>A0ABP8B7H9</accession>
<dbReference type="EMBL" id="BAABBY010000002">
    <property type="protein sequence ID" value="GAA4199906.1"/>
    <property type="molecule type" value="Genomic_DNA"/>
</dbReference>
<gene>
    <name evidence="1" type="ORF">GCM10022289_10970</name>
</gene>
<sequence>MFSYTHYCREQRILSDFSRSPDIQTQFFAKKLTKQRVRGKKGQNHLKMFFPRYGVNGGA</sequence>
<organism evidence="1 2">
    <name type="scientific">Pedobacter jeongneungensis</name>
    <dbReference type="NCBI Taxonomy" id="947309"/>
    <lineage>
        <taxon>Bacteria</taxon>
        <taxon>Pseudomonadati</taxon>
        <taxon>Bacteroidota</taxon>
        <taxon>Sphingobacteriia</taxon>
        <taxon>Sphingobacteriales</taxon>
        <taxon>Sphingobacteriaceae</taxon>
        <taxon>Pedobacter</taxon>
    </lineage>
</organism>
<reference evidence="2" key="1">
    <citation type="journal article" date="2019" name="Int. J. Syst. Evol. Microbiol.">
        <title>The Global Catalogue of Microorganisms (GCM) 10K type strain sequencing project: providing services to taxonomists for standard genome sequencing and annotation.</title>
        <authorList>
            <consortium name="The Broad Institute Genomics Platform"/>
            <consortium name="The Broad Institute Genome Sequencing Center for Infectious Disease"/>
            <person name="Wu L."/>
            <person name="Ma J."/>
        </authorList>
    </citation>
    <scope>NUCLEOTIDE SEQUENCE [LARGE SCALE GENOMIC DNA]</scope>
    <source>
        <strain evidence="2">JCM 17626</strain>
    </source>
</reference>